<evidence type="ECO:0000256" key="1">
    <source>
        <dbReference type="SAM" id="MobiDB-lite"/>
    </source>
</evidence>
<reference evidence="2" key="2">
    <citation type="submission" date="2021-08" db="EMBL/GenBank/DDBJ databases">
        <authorList>
            <person name="Gostincar C."/>
            <person name="Sun X."/>
            <person name="Song Z."/>
            <person name="Gunde-Cimerman N."/>
        </authorList>
    </citation>
    <scope>NUCLEOTIDE SEQUENCE</scope>
    <source>
        <strain evidence="2">EXF-9911</strain>
    </source>
</reference>
<dbReference type="Proteomes" id="UP000779574">
    <property type="component" value="Unassembled WGS sequence"/>
</dbReference>
<feature type="non-terminal residue" evidence="2">
    <location>
        <position position="259"/>
    </location>
</feature>
<accession>A0A9P8EIC1</accession>
<feature type="compositionally biased region" description="Basic and acidic residues" evidence="1">
    <location>
        <begin position="1"/>
        <end position="28"/>
    </location>
</feature>
<name>A0A9P8EIC1_AURME</name>
<gene>
    <name evidence="2" type="ORF">KCU76_g7949</name>
</gene>
<evidence type="ECO:0000313" key="3">
    <source>
        <dbReference type="Proteomes" id="UP000779574"/>
    </source>
</evidence>
<feature type="region of interest" description="Disordered" evidence="1">
    <location>
        <begin position="1"/>
        <end position="35"/>
    </location>
</feature>
<organism evidence="2 3">
    <name type="scientific">Aureobasidium melanogenum</name>
    <name type="common">Aureobasidium pullulans var. melanogenum</name>
    <dbReference type="NCBI Taxonomy" id="46634"/>
    <lineage>
        <taxon>Eukaryota</taxon>
        <taxon>Fungi</taxon>
        <taxon>Dikarya</taxon>
        <taxon>Ascomycota</taxon>
        <taxon>Pezizomycotina</taxon>
        <taxon>Dothideomycetes</taxon>
        <taxon>Dothideomycetidae</taxon>
        <taxon>Dothideales</taxon>
        <taxon>Saccotheciaceae</taxon>
        <taxon>Aureobasidium</taxon>
    </lineage>
</organism>
<dbReference type="AlphaFoldDB" id="A0A9P8EIC1"/>
<reference evidence="2" key="1">
    <citation type="journal article" date="2021" name="J Fungi (Basel)">
        <title>Virulence traits and population genomics of the black yeast Aureobasidium melanogenum.</title>
        <authorList>
            <person name="Cernosa A."/>
            <person name="Sun X."/>
            <person name="Gostincar C."/>
            <person name="Fang C."/>
            <person name="Gunde-Cimerman N."/>
            <person name="Song Z."/>
        </authorList>
    </citation>
    <scope>NUCLEOTIDE SEQUENCE</scope>
    <source>
        <strain evidence="2">EXF-9911</strain>
    </source>
</reference>
<sequence length="259" mass="30159">MMEKAKQAEDARDEKRSRRFERLGHCDGPDPDETDSDLLTYGLGCRFIDYEKCRMIEANIGPKMRNDELRRRRVENIKTSLTESSDGTMVGASRKRRFSNLDLHHTLPPQHPMAKRIRIEKQREKLERERTCSQHERPSWFGTPEDPLPDLWMGRPVLPEDEIRILKVSDSLPKFYLSQSEENIILLAKGEKEKRFSTIIRRLEAELMSRDFWMQSLGFDADDGFGNIPAGDYRLEDAPIAPARGEGRVENWVANLPRF</sequence>
<protein>
    <submittedName>
        <fullName evidence="2">Uncharacterized protein</fullName>
    </submittedName>
</protein>
<proteinExistence type="predicted"/>
<dbReference type="EMBL" id="JAHFXF010000296">
    <property type="protein sequence ID" value="KAG9690737.1"/>
    <property type="molecule type" value="Genomic_DNA"/>
</dbReference>
<evidence type="ECO:0000313" key="2">
    <source>
        <dbReference type="EMBL" id="KAG9690737.1"/>
    </source>
</evidence>
<comment type="caution">
    <text evidence="2">The sequence shown here is derived from an EMBL/GenBank/DDBJ whole genome shotgun (WGS) entry which is preliminary data.</text>
</comment>
<dbReference type="OrthoDB" id="5348404at2759"/>